<proteinExistence type="predicted"/>
<dbReference type="Proteomes" id="UP000887576">
    <property type="component" value="Unplaced"/>
</dbReference>
<dbReference type="WBParaSite" id="JU765_v2.g9727.t1">
    <property type="protein sequence ID" value="JU765_v2.g9727.t1"/>
    <property type="gene ID" value="JU765_v2.g9727"/>
</dbReference>
<evidence type="ECO:0000313" key="2">
    <source>
        <dbReference type="WBParaSite" id="JU765_v2.g9727.t1"/>
    </source>
</evidence>
<name>A0AC34RT69_9BILA</name>
<protein>
    <submittedName>
        <fullName evidence="2">KIX domain-containing protein</fullName>
    </submittedName>
</protein>
<accession>A0AC34RT69</accession>
<sequence length="126" mass="14512">MRKRATAKMIVTEFPEIDLKAMEDQKNKDLIKNARRIEKEMFENADSKNEYFQLLVKVIHKIREQLKEKGMSLEPTLDDEKMIEPEMEVKPDNATTSLKTTAPPGTANKELIADPEKSVECDLDEC</sequence>
<reference evidence="2" key="1">
    <citation type="submission" date="2022-11" db="UniProtKB">
        <authorList>
            <consortium name="WormBaseParasite"/>
        </authorList>
    </citation>
    <scope>IDENTIFICATION</scope>
</reference>
<evidence type="ECO:0000313" key="1">
    <source>
        <dbReference type="Proteomes" id="UP000887576"/>
    </source>
</evidence>
<organism evidence="1 2">
    <name type="scientific">Panagrolaimus sp. JU765</name>
    <dbReference type="NCBI Taxonomy" id="591449"/>
    <lineage>
        <taxon>Eukaryota</taxon>
        <taxon>Metazoa</taxon>
        <taxon>Ecdysozoa</taxon>
        <taxon>Nematoda</taxon>
        <taxon>Chromadorea</taxon>
        <taxon>Rhabditida</taxon>
        <taxon>Tylenchina</taxon>
        <taxon>Panagrolaimomorpha</taxon>
        <taxon>Panagrolaimoidea</taxon>
        <taxon>Panagrolaimidae</taxon>
        <taxon>Panagrolaimus</taxon>
    </lineage>
</organism>